<evidence type="ECO:0000313" key="2">
    <source>
        <dbReference type="EMBL" id="OJJ41789.1"/>
    </source>
</evidence>
<protein>
    <submittedName>
        <fullName evidence="2">Uncharacterized protein</fullName>
    </submittedName>
</protein>
<dbReference type="AlphaFoldDB" id="A0A1L9S3Q2"/>
<sequence length="93" mass="10222">MTGDPEFLVVHHFISLSQLYLWSIVTFIVFQITSISDSKSPTSSCFLVSDGDGSAQGPICVQWAHCRYDTSHCAWGLDIAPPTMLASEFDAHV</sequence>
<dbReference type="EMBL" id="KV878209">
    <property type="protein sequence ID" value="OJJ41789.1"/>
    <property type="molecule type" value="Genomic_DNA"/>
</dbReference>
<proteinExistence type="predicted"/>
<keyword evidence="1" id="KW-1133">Transmembrane helix</keyword>
<dbReference type="RefSeq" id="XP_040695465.1">
    <property type="nucleotide sequence ID" value="XM_040834221.1"/>
</dbReference>
<dbReference type="VEuPathDB" id="FungiDB:ASPWEDRAFT_35397"/>
<evidence type="ECO:0000256" key="1">
    <source>
        <dbReference type="SAM" id="Phobius"/>
    </source>
</evidence>
<gene>
    <name evidence="2" type="ORF">ASPWEDRAFT_35397</name>
</gene>
<keyword evidence="3" id="KW-1185">Reference proteome</keyword>
<dbReference type="Proteomes" id="UP000184383">
    <property type="component" value="Unassembled WGS sequence"/>
</dbReference>
<organism evidence="2 3">
    <name type="scientific">Aspergillus wentii DTO 134E9</name>
    <dbReference type="NCBI Taxonomy" id="1073089"/>
    <lineage>
        <taxon>Eukaryota</taxon>
        <taxon>Fungi</taxon>
        <taxon>Dikarya</taxon>
        <taxon>Ascomycota</taxon>
        <taxon>Pezizomycotina</taxon>
        <taxon>Eurotiomycetes</taxon>
        <taxon>Eurotiomycetidae</taxon>
        <taxon>Eurotiales</taxon>
        <taxon>Aspergillaceae</taxon>
        <taxon>Aspergillus</taxon>
        <taxon>Aspergillus subgen. Cremei</taxon>
    </lineage>
</organism>
<accession>A0A1L9S3Q2</accession>
<keyword evidence="1" id="KW-0472">Membrane</keyword>
<feature type="transmembrane region" description="Helical" evidence="1">
    <location>
        <begin position="12"/>
        <end position="30"/>
    </location>
</feature>
<keyword evidence="1" id="KW-0812">Transmembrane</keyword>
<reference evidence="3" key="1">
    <citation type="journal article" date="2017" name="Genome Biol.">
        <title>Comparative genomics reveals high biological diversity and specific adaptations in the industrially and medically important fungal genus Aspergillus.</title>
        <authorList>
            <person name="de Vries R.P."/>
            <person name="Riley R."/>
            <person name="Wiebenga A."/>
            <person name="Aguilar-Osorio G."/>
            <person name="Amillis S."/>
            <person name="Uchima C.A."/>
            <person name="Anderluh G."/>
            <person name="Asadollahi M."/>
            <person name="Askin M."/>
            <person name="Barry K."/>
            <person name="Battaglia E."/>
            <person name="Bayram O."/>
            <person name="Benocci T."/>
            <person name="Braus-Stromeyer S.A."/>
            <person name="Caldana C."/>
            <person name="Canovas D."/>
            <person name="Cerqueira G.C."/>
            <person name="Chen F."/>
            <person name="Chen W."/>
            <person name="Choi C."/>
            <person name="Clum A."/>
            <person name="Dos Santos R.A."/>
            <person name="Damasio A.R."/>
            <person name="Diallinas G."/>
            <person name="Emri T."/>
            <person name="Fekete E."/>
            <person name="Flipphi M."/>
            <person name="Freyberg S."/>
            <person name="Gallo A."/>
            <person name="Gournas C."/>
            <person name="Habgood R."/>
            <person name="Hainaut M."/>
            <person name="Harispe M.L."/>
            <person name="Henrissat B."/>
            <person name="Hilden K.S."/>
            <person name="Hope R."/>
            <person name="Hossain A."/>
            <person name="Karabika E."/>
            <person name="Karaffa L."/>
            <person name="Karanyi Z."/>
            <person name="Krasevec N."/>
            <person name="Kuo A."/>
            <person name="Kusch H."/>
            <person name="LaButti K."/>
            <person name="Lagendijk E.L."/>
            <person name="Lapidus A."/>
            <person name="Levasseur A."/>
            <person name="Lindquist E."/>
            <person name="Lipzen A."/>
            <person name="Logrieco A.F."/>
            <person name="MacCabe A."/>
            <person name="Maekelae M.R."/>
            <person name="Malavazi I."/>
            <person name="Melin P."/>
            <person name="Meyer V."/>
            <person name="Mielnichuk N."/>
            <person name="Miskei M."/>
            <person name="Molnar A.P."/>
            <person name="Mule G."/>
            <person name="Ngan C.Y."/>
            <person name="Orejas M."/>
            <person name="Orosz E."/>
            <person name="Ouedraogo J.P."/>
            <person name="Overkamp K.M."/>
            <person name="Park H.-S."/>
            <person name="Perrone G."/>
            <person name="Piumi F."/>
            <person name="Punt P.J."/>
            <person name="Ram A.F."/>
            <person name="Ramon A."/>
            <person name="Rauscher S."/>
            <person name="Record E."/>
            <person name="Riano-Pachon D.M."/>
            <person name="Robert V."/>
            <person name="Roehrig J."/>
            <person name="Ruller R."/>
            <person name="Salamov A."/>
            <person name="Salih N.S."/>
            <person name="Samson R.A."/>
            <person name="Sandor E."/>
            <person name="Sanguinetti M."/>
            <person name="Schuetze T."/>
            <person name="Sepcic K."/>
            <person name="Shelest E."/>
            <person name="Sherlock G."/>
            <person name="Sophianopoulou V."/>
            <person name="Squina F.M."/>
            <person name="Sun H."/>
            <person name="Susca A."/>
            <person name="Todd R.B."/>
            <person name="Tsang A."/>
            <person name="Unkles S.E."/>
            <person name="van de Wiele N."/>
            <person name="van Rossen-Uffink D."/>
            <person name="Oliveira J.V."/>
            <person name="Vesth T.C."/>
            <person name="Visser J."/>
            <person name="Yu J.-H."/>
            <person name="Zhou M."/>
            <person name="Andersen M.R."/>
            <person name="Archer D.B."/>
            <person name="Baker S.E."/>
            <person name="Benoit I."/>
            <person name="Brakhage A.A."/>
            <person name="Braus G.H."/>
            <person name="Fischer R."/>
            <person name="Frisvad J.C."/>
            <person name="Goldman G.H."/>
            <person name="Houbraken J."/>
            <person name="Oakley B."/>
            <person name="Pocsi I."/>
            <person name="Scazzocchio C."/>
            <person name="Seiboth B."/>
            <person name="vanKuyk P.A."/>
            <person name="Wortman J."/>
            <person name="Dyer P.S."/>
            <person name="Grigoriev I.V."/>
        </authorList>
    </citation>
    <scope>NUCLEOTIDE SEQUENCE [LARGE SCALE GENOMIC DNA]</scope>
    <source>
        <strain evidence="3">DTO 134E9</strain>
    </source>
</reference>
<dbReference type="GeneID" id="63750069"/>
<evidence type="ECO:0000313" key="3">
    <source>
        <dbReference type="Proteomes" id="UP000184383"/>
    </source>
</evidence>
<name>A0A1L9S3Q2_ASPWE</name>